<feature type="domain" description="CCHC-type" evidence="4">
    <location>
        <begin position="120"/>
        <end position="135"/>
    </location>
</feature>
<feature type="domain" description="CCHC-type" evidence="4">
    <location>
        <begin position="100"/>
        <end position="114"/>
    </location>
</feature>
<dbReference type="OrthoDB" id="2527451at2759"/>
<evidence type="ECO:0000313" key="6">
    <source>
        <dbReference type="Proteomes" id="UP000077266"/>
    </source>
</evidence>
<evidence type="ECO:0000313" key="5">
    <source>
        <dbReference type="EMBL" id="KZV87349.1"/>
    </source>
</evidence>
<dbReference type="Proteomes" id="UP000077266">
    <property type="component" value="Unassembled WGS sequence"/>
</dbReference>
<keyword evidence="2" id="KW-0479">Metal-binding</keyword>
<dbReference type="InterPro" id="IPR036875">
    <property type="entry name" value="Znf_CCHC_sf"/>
</dbReference>
<keyword evidence="6" id="KW-1185">Reference proteome</keyword>
<feature type="region of interest" description="Disordered" evidence="3">
    <location>
        <begin position="151"/>
        <end position="170"/>
    </location>
</feature>
<dbReference type="SMART" id="SM00343">
    <property type="entry name" value="ZnF_C2HC"/>
    <property type="match status" value="4"/>
</dbReference>
<dbReference type="EMBL" id="KV426128">
    <property type="protein sequence ID" value="KZV87349.1"/>
    <property type="molecule type" value="Genomic_DNA"/>
</dbReference>
<keyword evidence="1" id="KW-0507">mRNA processing</keyword>
<name>A0A166A059_EXIGL</name>
<dbReference type="InterPro" id="IPR051714">
    <property type="entry name" value="Znf_CCHC_NABP"/>
</dbReference>
<accession>A0A166A059</accession>
<dbReference type="GO" id="GO:0003676">
    <property type="term" value="F:nucleic acid binding"/>
    <property type="evidence" value="ECO:0007669"/>
    <property type="project" value="InterPro"/>
</dbReference>
<evidence type="ECO:0000259" key="4">
    <source>
        <dbReference type="PROSITE" id="PS50158"/>
    </source>
</evidence>
<evidence type="ECO:0000256" key="2">
    <source>
        <dbReference type="PROSITE-ProRule" id="PRU00047"/>
    </source>
</evidence>
<reference evidence="5 6" key="1">
    <citation type="journal article" date="2016" name="Mol. Biol. Evol.">
        <title>Comparative Genomics of Early-Diverging Mushroom-Forming Fungi Provides Insights into the Origins of Lignocellulose Decay Capabilities.</title>
        <authorList>
            <person name="Nagy L.G."/>
            <person name="Riley R."/>
            <person name="Tritt A."/>
            <person name="Adam C."/>
            <person name="Daum C."/>
            <person name="Floudas D."/>
            <person name="Sun H."/>
            <person name="Yadav J.S."/>
            <person name="Pangilinan J."/>
            <person name="Larsson K.H."/>
            <person name="Matsuura K."/>
            <person name="Barry K."/>
            <person name="Labutti K."/>
            <person name="Kuo R."/>
            <person name="Ohm R.A."/>
            <person name="Bhattacharya S.S."/>
            <person name="Shirouzu T."/>
            <person name="Yoshinaga Y."/>
            <person name="Martin F.M."/>
            <person name="Grigoriev I.V."/>
            <person name="Hibbett D.S."/>
        </authorList>
    </citation>
    <scope>NUCLEOTIDE SEQUENCE [LARGE SCALE GENOMIC DNA]</scope>
    <source>
        <strain evidence="5 6">HHB12029</strain>
    </source>
</reference>
<organism evidence="5 6">
    <name type="scientific">Exidia glandulosa HHB12029</name>
    <dbReference type="NCBI Taxonomy" id="1314781"/>
    <lineage>
        <taxon>Eukaryota</taxon>
        <taxon>Fungi</taxon>
        <taxon>Dikarya</taxon>
        <taxon>Basidiomycota</taxon>
        <taxon>Agaricomycotina</taxon>
        <taxon>Agaricomycetes</taxon>
        <taxon>Auriculariales</taxon>
        <taxon>Exidiaceae</taxon>
        <taxon>Exidia</taxon>
    </lineage>
</organism>
<feature type="domain" description="CCHC-type" evidence="4">
    <location>
        <begin position="49"/>
        <end position="64"/>
    </location>
</feature>
<dbReference type="Pfam" id="PF00098">
    <property type="entry name" value="zf-CCHC"/>
    <property type="match status" value="3"/>
</dbReference>
<protein>
    <recommendedName>
        <fullName evidence="4">CCHC-type domain-containing protein</fullName>
    </recommendedName>
</protein>
<dbReference type="STRING" id="1314781.A0A166A059"/>
<evidence type="ECO:0000256" key="3">
    <source>
        <dbReference type="SAM" id="MobiDB-lite"/>
    </source>
</evidence>
<keyword evidence="2" id="KW-0862">Zinc</keyword>
<dbReference type="Gene3D" id="4.10.60.10">
    <property type="entry name" value="Zinc finger, CCHC-type"/>
    <property type="match status" value="2"/>
</dbReference>
<dbReference type="SUPFAM" id="SSF57756">
    <property type="entry name" value="Retrovirus zinc finger-like domains"/>
    <property type="match status" value="3"/>
</dbReference>
<feature type="region of interest" description="Disordered" evidence="3">
    <location>
        <begin position="63"/>
        <end position="90"/>
    </location>
</feature>
<feature type="non-terminal residue" evidence="5">
    <location>
        <position position="181"/>
    </location>
</feature>
<proteinExistence type="predicted"/>
<dbReference type="AlphaFoldDB" id="A0A166A059"/>
<evidence type="ECO:0000256" key="1">
    <source>
        <dbReference type="ARBA" id="ARBA00022664"/>
    </source>
</evidence>
<sequence length="181" mass="19888">MQKSAITRFLRHVPHASSSARTTLKTRVAASSRAIASATASVRTLERECFVCGQTGHPAHLCPSNPNANKPARTHENELDEDPNAPSVWDPDRGLKNAVCFLCKKRGHLAAACPTKARVCWKCNQPGHLAAYCTNPRDPSTLKCYNCEGTGHRSRDCPEPRRPSVDGHQVDQRPCYRCGES</sequence>
<dbReference type="GO" id="GO:0006397">
    <property type="term" value="P:mRNA processing"/>
    <property type="evidence" value="ECO:0007669"/>
    <property type="project" value="UniProtKB-KW"/>
</dbReference>
<dbReference type="PANTHER" id="PTHR23002">
    <property type="entry name" value="ZINC FINGER CCHC DOMAIN CONTAINING PROTEIN"/>
    <property type="match status" value="1"/>
</dbReference>
<dbReference type="GO" id="GO:0008270">
    <property type="term" value="F:zinc ion binding"/>
    <property type="evidence" value="ECO:0007669"/>
    <property type="project" value="UniProtKB-KW"/>
</dbReference>
<keyword evidence="2" id="KW-0863">Zinc-finger</keyword>
<dbReference type="PROSITE" id="PS50158">
    <property type="entry name" value="ZF_CCHC"/>
    <property type="match status" value="4"/>
</dbReference>
<dbReference type="InParanoid" id="A0A166A059"/>
<dbReference type="InterPro" id="IPR001878">
    <property type="entry name" value="Znf_CCHC"/>
</dbReference>
<gene>
    <name evidence="5" type="ORF">EXIGLDRAFT_203993</name>
</gene>
<feature type="domain" description="CCHC-type" evidence="4">
    <location>
        <begin position="143"/>
        <end position="159"/>
    </location>
</feature>